<dbReference type="EMBL" id="JANKHO010000469">
    <property type="protein sequence ID" value="KAJ3509537.1"/>
    <property type="molecule type" value="Genomic_DNA"/>
</dbReference>
<dbReference type="OrthoDB" id="2131701at2759"/>
<dbReference type="SUPFAM" id="SSF50370">
    <property type="entry name" value="Ricin B-like lectins"/>
    <property type="match status" value="1"/>
</dbReference>
<sequence length="143" mass="15850">MASDGLPSGTYYVTHVQSGKVLDLTGSSVQPNTPLIVYIILKSYASVFSRQWILEKEGDIYTFQTSLANVFARASVHTPGKGIVIGRVERFEVLEQEIGQYRIKVRDQNLVWTIDNASTPNVILEPSGVTPNGDLWSFEEISS</sequence>
<protein>
    <submittedName>
        <fullName evidence="1">Uncharacterized protein</fullName>
    </submittedName>
</protein>
<evidence type="ECO:0000313" key="2">
    <source>
        <dbReference type="Proteomes" id="UP001148786"/>
    </source>
</evidence>
<dbReference type="Proteomes" id="UP001148786">
    <property type="component" value="Unassembled WGS sequence"/>
</dbReference>
<accession>A0A9W8MVV2</accession>
<comment type="caution">
    <text evidence="1">The sequence shown here is derived from an EMBL/GenBank/DDBJ whole genome shotgun (WGS) entry which is preliminary data.</text>
</comment>
<reference evidence="1" key="1">
    <citation type="submission" date="2022-07" db="EMBL/GenBank/DDBJ databases">
        <title>Genome Sequence of Agrocybe chaxingu.</title>
        <authorList>
            <person name="Buettner E."/>
        </authorList>
    </citation>
    <scope>NUCLEOTIDE SEQUENCE</scope>
    <source>
        <strain evidence="1">MP-N11</strain>
    </source>
</reference>
<evidence type="ECO:0000313" key="1">
    <source>
        <dbReference type="EMBL" id="KAJ3509537.1"/>
    </source>
</evidence>
<organism evidence="1 2">
    <name type="scientific">Agrocybe chaxingu</name>
    <dbReference type="NCBI Taxonomy" id="84603"/>
    <lineage>
        <taxon>Eukaryota</taxon>
        <taxon>Fungi</taxon>
        <taxon>Dikarya</taxon>
        <taxon>Basidiomycota</taxon>
        <taxon>Agaricomycotina</taxon>
        <taxon>Agaricomycetes</taxon>
        <taxon>Agaricomycetidae</taxon>
        <taxon>Agaricales</taxon>
        <taxon>Agaricineae</taxon>
        <taxon>Strophariaceae</taxon>
        <taxon>Agrocybe</taxon>
    </lineage>
</organism>
<dbReference type="Gene3D" id="2.80.10.50">
    <property type="match status" value="1"/>
</dbReference>
<gene>
    <name evidence="1" type="ORF">NLJ89_g5171</name>
</gene>
<dbReference type="CDD" id="cd00161">
    <property type="entry name" value="beta-trefoil_Ricin-like"/>
    <property type="match status" value="1"/>
</dbReference>
<name>A0A9W8MVV2_9AGAR</name>
<proteinExistence type="predicted"/>
<dbReference type="InterPro" id="IPR035992">
    <property type="entry name" value="Ricin_B-like_lectins"/>
</dbReference>
<dbReference type="AlphaFoldDB" id="A0A9W8MVV2"/>
<keyword evidence="2" id="KW-1185">Reference proteome</keyword>